<reference evidence="2" key="1">
    <citation type="submission" date="2016-01" db="EMBL/GenBank/DDBJ databases">
        <authorList>
            <person name="Peeters C."/>
        </authorList>
    </citation>
    <scope>NUCLEOTIDE SEQUENCE [LARGE SCALE GENOMIC DNA]</scope>
    <source>
        <strain evidence="2">LMG 29317</strain>
    </source>
</reference>
<dbReference type="Proteomes" id="UP000055019">
    <property type="component" value="Unassembled WGS sequence"/>
</dbReference>
<evidence type="ECO:0000313" key="3">
    <source>
        <dbReference type="Proteomes" id="UP000055019"/>
    </source>
</evidence>
<protein>
    <submittedName>
        <fullName evidence="2">Uncharacterized protein</fullName>
    </submittedName>
</protein>
<dbReference type="AlphaFoldDB" id="A0A158IQZ1"/>
<dbReference type="RefSeq" id="WP_061147378.1">
    <property type="nucleotide sequence ID" value="NZ_FCOM02000010.1"/>
</dbReference>
<proteinExistence type="predicted"/>
<evidence type="ECO:0000313" key="2">
    <source>
        <dbReference type="EMBL" id="SAL59132.1"/>
    </source>
</evidence>
<sequence>MALFEKGKGSRNGDIGRASIGLGLMLLALTLPVSTVQPGETAPALRTALGALADERRPGPNLVLPEMPLTRVGRSSAGSGIPDTPPAAK</sequence>
<comment type="caution">
    <text evidence="2">The sequence shown here is derived from an EMBL/GenBank/DDBJ whole genome shotgun (WGS) entry which is preliminary data.</text>
</comment>
<feature type="region of interest" description="Disordered" evidence="1">
    <location>
        <begin position="56"/>
        <end position="89"/>
    </location>
</feature>
<dbReference type="EMBL" id="FCOM02000010">
    <property type="protein sequence ID" value="SAL59132.1"/>
    <property type="molecule type" value="Genomic_DNA"/>
</dbReference>
<organism evidence="2 3">
    <name type="scientific">Caballeronia arvi</name>
    <dbReference type="NCBI Taxonomy" id="1777135"/>
    <lineage>
        <taxon>Bacteria</taxon>
        <taxon>Pseudomonadati</taxon>
        <taxon>Pseudomonadota</taxon>
        <taxon>Betaproteobacteria</taxon>
        <taxon>Burkholderiales</taxon>
        <taxon>Burkholderiaceae</taxon>
        <taxon>Caballeronia</taxon>
    </lineage>
</organism>
<evidence type="ECO:0000256" key="1">
    <source>
        <dbReference type="SAM" id="MobiDB-lite"/>
    </source>
</evidence>
<gene>
    <name evidence="2" type="ORF">AWB74_02842</name>
</gene>
<name>A0A158IQZ1_9BURK</name>
<keyword evidence="3" id="KW-1185">Reference proteome</keyword>
<accession>A0A158IQZ1</accession>